<evidence type="ECO:0000313" key="8">
    <source>
        <dbReference type="EMBL" id="MFB9751652.1"/>
    </source>
</evidence>
<keyword evidence="5 6" id="KW-0472">Membrane</keyword>
<accession>A0ABV5VTN3</accession>
<evidence type="ECO:0000256" key="4">
    <source>
        <dbReference type="ARBA" id="ARBA00022989"/>
    </source>
</evidence>
<name>A0ABV5VTN3_9BACL</name>
<feature type="transmembrane region" description="Helical" evidence="6">
    <location>
        <begin position="20"/>
        <end position="38"/>
    </location>
</feature>
<gene>
    <name evidence="8" type="ORF">ACFFNY_08715</name>
</gene>
<keyword evidence="4 6" id="KW-1133">Transmembrane helix</keyword>
<proteinExistence type="predicted"/>
<feature type="transmembrane region" description="Helical" evidence="6">
    <location>
        <begin position="292"/>
        <end position="311"/>
    </location>
</feature>
<comment type="subcellular location">
    <subcellularLocation>
        <location evidence="1">Cell membrane</location>
        <topology evidence="1">Multi-pass membrane protein</topology>
    </subcellularLocation>
</comment>
<dbReference type="PANTHER" id="PTHR30294:SF38">
    <property type="entry name" value="TRANSPORT PERMEASE PROTEIN"/>
    <property type="match status" value="1"/>
</dbReference>
<sequence>MKAIIWKELKLIRKDKRSFFFLLLMPILFIVMFGSIFGGSADSGNISLQAVDQDGTQASKTLLERIGQTMNVKESAAAALDEQVEKIKRGQLSAVLVIPQGFEEAMRQGQPADVKLVQDPSAQASLAPIQAILNSVFNQYREQKLAGSLQAIGQTKAQTDQLLASPIRVENAPTSSDHFDYIDQVVPGMTVMFVFFIMITMTRRFFDEKKTGLLSRIRSTNIKPLHYLIGMWVPFVLTVIAQCVILFTFGHFVYGLKLGDLEALSLIVLALSIAGTGIGLGLSFIVPGEGAAMVITQLISMGGAMVGGLWMPSYLMPQFVQTIGHFTPQYWAQHSLVDVIAHSAHMSDVVGAVAVLLTFGLAGLVVALLRLPGFLRSAAN</sequence>
<dbReference type="InterPro" id="IPR051449">
    <property type="entry name" value="ABC-2_transporter_component"/>
</dbReference>
<dbReference type="RefSeq" id="WP_344912378.1">
    <property type="nucleotide sequence ID" value="NZ_BAAAYO010000010.1"/>
</dbReference>
<feature type="transmembrane region" description="Helical" evidence="6">
    <location>
        <begin position="266"/>
        <end position="285"/>
    </location>
</feature>
<dbReference type="Pfam" id="PF12698">
    <property type="entry name" value="ABC2_membrane_3"/>
    <property type="match status" value="1"/>
</dbReference>
<dbReference type="InterPro" id="IPR013525">
    <property type="entry name" value="ABC2_TM"/>
</dbReference>
<comment type="caution">
    <text evidence="8">The sequence shown here is derived from an EMBL/GenBank/DDBJ whole genome shotgun (WGS) entry which is preliminary data.</text>
</comment>
<evidence type="ECO:0000256" key="2">
    <source>
        <dbReference type="ARBA" id="ARBA00022475"/>
    </source>
</evidence>
<evidence type="ECO:0000313" key="9">
    <source>
        <dbReference type="Proteomes" id="UP001589619"/>
    </source>
</evidence>
<feature type="transmembrane region" description="Helical" evidence="6">
    <location>
        <begin position="185"/>
        <end position="206"/>
    </location>
</feature>
<reference evidence="8 9" key="1">
    <citation type="submission" date="2024-09" db="EMBL/GenBank/DDBJ databases">
        <authorList>
            <person name="Sun Q."/>
            <person name="Mori K."/>
        </authorList>
    </citation>
    <scope>NUCLEOTIDE SEQUENCE [LARGE SCALE GENOMIC DNA]</scope>
    <source>
        <strain evidence="8 9">JCM 12520</strain>
    </source>
</reference>
<feature type="domain" description="ABC-2 type transporter transmembrane" evidence="7">
    <location>
        <begin position="17"/>
        <end position="369"/>
    </location>
</feature>
<dbReference type="EMBL" id="JBHMAG010000007">
    <property type="protein sequence ID" value="MFB9751652.1"/>
    <property type="molecule type" value="Genomic_DNA"/>
</dbReference>
<protein>
    <submittedName>
        <fullName evidence="8">ABC transporter permease</fullName>
    </submittedName>
</protein>
<evidence type="ECO:0000259" key="7">
    <source>
        <dbReference type="Pfam" id="PF12698"/>
    </source>
</evidence>
<organism evidence="8 9">
    <name type="scientific">Paenibacillus hodogayensis</name>
    <dbReference type="NCBI Taxonomy" id="279208"/>
    <lineage>
        <taxon>Bacteria</taxon>
        <taxon>Bacillati</taxon>
        <taxon>Bacillota</taxon>
        <taxon>Bacilli</taxon>
        <taxon>Bacillales</taxon>
        <taxon>Paenibacillaceae</taxon>
        <taxon>Paenibacillus</taxon>
    </lineage>
</organism>
<evidence type="ECO:0000256" key="5">
    <source>
        <dbReference type="ARBA" id="ARBA00023136"/>
    </source>
</evidence>
<keyword evidence="9" id="KW-1185">Reference proteome</keyword>
<dbReference type="PANTHER" id="PTHR30294">
    <property type="entry name" value="MEMBRANE COMPONENT OF ABC TRANSPORTER YHHJ-RELATED"/>
    <property type="match status" value="1"/>
</dbReference>
<evidence type="ECO:0000256" key="1">
    <source>
        <dbReference type="ARBA" id="ARBA00004651"/>
    </source>
</evidence>
<dbReference type="Proteomes" id="UP001589619">
    <property type="component" value="Unassembled WGS sequence"/>
</dbReference>
<keyword evidence="3 6" id="KW-0812">Transmembrane</keyword>
<feature type="transmembrane region" description="Helical" evidence="6">
    <location>
        <begin position="227"/>
        <end position="254"/>
    </location>
</feature>
<dbReference type="Gene3D" id="3.40.1710.10">
    <property type="entry name" value="abc type-2 transporter like domain"/>
    <property type="match status" value="1"/>
</dbReference>
<feature type="transmembrane region" description="Helical" evidence="6">
    <location>
        <begin position="349"/>
        <end position="369"/>
    </location>
</feature>
<evidence type="ECO:0000256" key="3">
    <source>
        <dbReference type="ARBA" id="ARBA00022692"/>
    </source>
</evidence>
<keyword evidence="2" id="KW-1003">Cell membrane</keyword>
<evidence type="ECO:0000256" key="6">
    <source>
        <dbReference type="SAM" id="Phobius"/>
    </source>
</evidence>